<keyword evidence="2 5" id="KW-0812">Transmembrane</keyword>
<sequence length="323" mass="36513">DDLISDSLKDTILDVTYVSICGFLSVAGLVANTLNIIVFIRMGLNDAVNVSLLGLAVSDIFSMTFLLLESTCFNPLFQNVGLPFALMEVQFIVGGWPHICFTRVVSWITAFVTFERCVCIALPLKVKSIITATRAKVVVVMSFLLVAGSAAPEFYVNQFVWKFYPEKNVSLIGLHFIEDRDRFENVTFVLNNVLMQYLAFVAVIICTIILVVKLNEKTRWRSATARGDNTAAISVKDKKVVKMISFISAIFIASYLPSSILFMAMAIKRDFHPSGYFNIFHVTWSLAFMLEGINSTVNIFVYYKMSSKYHRMFHRTFLCRVLE</sequence>
<dbReference type="InterPro" id="IPR052954">
    <property type="entry name" value="GPCR-Ligand_Int"/>
</dbReference>
<reference evidence="7 8" key="1">
    <citation type="submission" date="2024-04" db="EMBL/GenBank/DDBJ databases">
        <authorList>
            <consortium name="Genoscope - CEA"/>
            <person name="William W."/>
        </authorList>
    </citation>
    <scope>NUCLEOTIDE SEQUENCE [LARGE SCALE GENOMIC DNA]</scope>
</reference>
<feature type="transmembrane region" description="Helical" evidence="5">
    <location>
        <begin position="279"/>
        <end position="303"/>
    </location>
</feature>
<feature type="transmembrane region" description="Helical" evidence="5">
    <location>
        <begin position="47"/>
        <end position="68"/>
    </location>
</feature>
<keyword evidence="8" id="KW-1185">Reference proteome</keyword>
<feature type="transmembrane region" description="Helical" evidence="5">
    <location>
        <begin position="136"/>
        <end position="155"/>
    </location>
</feature>
<dbReference type="InterPro" id="IPR017452">
    <property type="entry name" value="GPCR_Rhodpsn_7TM"/>
</dbReference>
<feature type="non-terminal residue" evidence="7">
    <location>
        <position position="1"/>
    </location>
</feature>
<feature type="transmembrane region" description="Helical" evidence="5">
    <location>
        <begin position="246"/>
        <end position="267"/>
    </location>
</feature>
<dbReference type="SUPFAM" id="SSF81321">
    <property type="entry name" value="Family A G protein-coupled receptor-like"/>
    <property type="match status" value="1"/>
</dbReference>
<dbReference type="PROSITE" id="PS50262">
    <property type="entry name" value="G_PROTEIN_RECEP_F1_2"/>
    <property type="match status" value="1"/>
</dbReference>
<protein>
    <recommendedName>
        <fullName evidence="6">G-protein coupled receptors family 1 profile domain-containing protein</fullName>
    </recommendedName>
</protein>
<comment type="subcellular location">
    <subcellularLocation>
        <location evidence="1">Membrane</location>
    </subcellularLocation>
</comment>
<dbReference type="InterPro" id="IPR019427">
    <property type="entry name" value="7TM_GPCR_serpentine_rcpt_Srw"/>
</dbReference>
<feature type="transmembrane region" description="Helical" evidence="5">
    <location>
        <begin position="15"/>
        <end position="40"/>
    </location>
</feature>
<accession>A0AAV2ICF2</accession>
<dbReference type="PANTHER" id="PTHR46641">
    <property type="entry name" value="FMRFAMIDE RECEPTOR-RELATED"/>
    <property type="match status" value="1"/>
</dbReference>
<keyword evidence="3 5" id="KW-1133">Transmembrane helix</keyword>
<evidence type="ECO:0000259" key="6">
    <source>
        <dbReference type="PROSITE" id="PS50262"/>
    </source>
</evidence>
<dbReference type="GO" id="GO:0008528">
    <property type="term" value="F:G protein-coupled peptide receptor activity"/>
    <property type="evidence" value="ECO:0007669"/>
    <property type="project" value="InterPro"/>
</dbReference>
<evidence type="ECO:0000256" key="2">
    <source>
        <dbReference type="ARBA" id="ARBA00022692"/>
    </source>
</evidence>
<feature type="transmembrane region" description="Helical" evidence="5">
    <location>
        <begin position="194"/>
        <end position="212"/>
    </location>
</feature>
<dbReference type="EMBL" id="CAXITT010000577">
    <property type="protein sequence ID" value="CAL1543817.1"/>
    <property type="molecule type" value="Genomic_DNA"/>
</dbReference>
<dbReference type="InterPro" id="IPR000276">
    <property type="entry name" value="GPCR_Rhodpsn"/>
</dbReference>
<organism evidence="7 8">
    <name type="scientific">Lymnaea stagnalis</name>
    <name type="common">Great pond snail</name>
    <name type="synonym">Helix stagnalis</name>
    <dbReference type="NCBI Taxonomy" id="6523"/>
    <lineage>
        <taxon>Eukaryota</taxon>
        <taxon>Metazoa</taxon>
        <taxon>Spiralia</taxon>
        <taxon>Lophotrochozoa</taxon>
        <taxon>Mollusca</taxon>
        <taxon>Gastropoda</taxon>
        <taxon>Heterobranchia</taxon>
        <taxon>Euthyneura</taxon>
        <taxon>Panpulmonata</taxon>
        <taxon>Hygrophila</taxon>
        <taxon>Lymnaeoidea</taxon>
        <taxon>Lymnaeidae</taxon>
        <taxon>Lymnaea</taxon>
    </lineage>
</organism>
<dbReference type="Proteomes" id="UP001497497">
    <property type="component" value="Unassembled WGS sequence"/>
</dbReference>
<evidence type="ECO:0000313" key="8">
    <source>
        <dbReference type="Proteomes" id="UP001497497"/>
    </source>
</evidence>
<evidence type="ECO:0000256" key="1">
    <source>
        <dbReference type="ARBA" id="ARBA00004370"/>
    </source>
</evidence>
<proteinExistence type="predicted"/>
<dbReference type="Pfam" id="PF10324">
    <property type="entry name" value="7TM_GPCR_Srw"/>
    <property type="match status" value="1"/>
</dbReference>
<name>A0AAV2ICF2_LYMST</name>
<dbReference type="PRINTS" id="PR00237">
    <property type="entry name" value="GPCRRHODOPSN"/>
</dbReference>
<feature type="domain" description="G-protein coupled receptors family 1 profile" evidence="6">
    <location>
        <begin position="31"/>
        <end position="302"/>
    </location>
</feature>
<evidence type="ECO:0000256" key="5">
    <source>
        <dbReference type="SAM" id="Phobius"/>
    </source>
</evidence>
<keyword evidence="4 5" id="KW-0472">Membrane</keyword>
<dbReference type="GO" id="GO:0016020">
    <property type="term" value="C:membrane"/>
    <property type="evidence" value="ECO:0007669"/>
    <property type="project" value="UniProtKB-SubCell"/>
</dbReference>
<evidence type="ECO:0000313" key="7">
    <source>
        <dbReference type="EMBL" id="CAL1543817.1"/>
    </source>
</evidence>
<dbReference type="AlphaFoldDB" id="A0AAV2ICF2"/>
<evidence type="ECO:0000256" key="3">
    <source>
        <dbReference type="ARBA" id="ARBA00022989"/>
    </source>
</evidence>
<dbReference type="PANTHER" id="PTHR46641:SF2">
    <property type="entry name" value="FMRFAMIDE RECEPTOR"/>
    <property type="match status" value="1"/>
</dbReference>
<gene>
    <name evidence="7" type="ORF">GSLYS_00017330001</name>
</gene>
<dbReference type="Gene3D" id="1.20.1070.10">
    <property type="entry name" value="Rhodopsin 7-helix transmembrane proteins"/>
    <property type="match status" value="1"/>
</dbReference>
<evidence type="ECO:0000256" key="4">
    <source>
        <dbReference type="ARBA" id="ARBA00023136"/>
    </source>
</evidence>
<comment type="caution">
    <text evidence="7">The sequence shown here is derived from an EMBL/GenBank/DDBJ whole genome shotgun (WGS) entry which is preliminary data.</text>
</comment>